<dbReference type="InterPro" id="IPR051164">
    <property type="entry name" value="NmrA-like_oxidored"/>
</dbReference>
<dbReference type="PANTHER" id="PTHR42748">
    <property type="entry name" value="NITROGEN METABOLITE REPRESSION PROTEIN NMRA FAMILY MEMBER"/>
    <property type="match status" value="1"/>
</dbReference>
<dbReference type="PANTHER" id="PTHR42748:SF7">
    <property type="entry name" value="NMRA LIKE REDOX SENSOR 1-RELATED"/>
    <property type="match status" value="1"/>
</dbReference>
<organism evidence="4 5">
    <name type="scientific">Plenodomus tracheiphilus IPT5</name>
    <dbReference type="NCBI Taxonomy" id="1408161"/>
    <lineage>
        <taxon>Eukaryota</taxon>
        <taxon>Fungi</taxon>
        <taxon>Dikarya</taxon>
        <taxon>Ascomycota</taxon>
        <taxon>Pezizomycotina</taxon>
        <taxon>Dothideomycetes</taxon>
        <taxon>Pleosporomycetidae</taxon>
        <taxon>Pleosporales</taxon>
        <taxon>Pleosporineae</taxon>
        <taxon>Leptosphaeriaceae</taxon>
        <taxon>Plenodomus</taxon>
    </lineage>
</organism>
<name>A0A6A7B9N8_9PLEO</name>
<dbReference type="InterPro" id="IPR036291">
    <property type="entry name" value="NAD(P)-bd_dom_sf"/>
</dbReference>
<dbReference type="Proteomes" id="UP000799423">
    <property type="component" value="Unassembled WGS sequence"/>
</dbReference>
<keyword evidence="2" id="KW-0521">NADP</keyword>
<evidence type="ECO:0000259" key="3">
    <source>
        <dbReference type="Pfam" id="PF05368"/>
    </source>
</evidence>
<gene>
    <name evidence="4" type="ORF">T440DRAFT_447741</name>
</gene>
<dbReference type="Pfam" id="PF05368">
    <property type="entry name" value="NmrA"/>
    <property type="match status" value="1"/>
</dbReference>
<dbReference type="Gene3D" id="3.40.50.720">
    <property type="entry name" value="NAD(P)-binding Rossmann-like Domain"/>
    <property type="match status" value="1"/>
</dbReference>
<accession>A0A6A7B9N8</accession>
<reference evidence="4" key="1">
    <citation type="submission" date="2020-01" db="EMBL/GenBank/DDBJ databases">
        <authorList>
            <consortium name="DOE Joint Genome Institute"/>
            <person name="Haridas S."/>
            <person name="Albert R."/>
            <person name="Binder M."/>
            <person name="Bloem J."/>
            <person name="Labutti K."/>
            <person name="Salamov A."/>
            <person name="Andreopoulos B."/>
            <person name="Baker S.E."/>
            <person name="Barry K."/>
            <person name="Bills G."/>
            <person name="Bluhm B.H."/>
            <person name="Cannon C."/>
            <person name="Castanera R."/>
            <person name="Culley D.E."/>
            <person name="Daum C."/>
            <person name="Ezra D."/>
            <person name="Gonzalez J.B."/>
            <person name="Henrissat B."/>
            <person name="Kuo A."/>
            <person name="Liang C."/>
            <person name="Lipzen A."/>
            <person name="Lutzoni F."/>
            <person name="Magnuson J."/>
            <person name="Mondo S."/>
            <person name="Nolan M."/>
            <person name="Ohm R."/>
            <person name="Pangilinan J."/>
            <person name="Park H.-J."/>
            <person name="Ramirez L."/>
            <person name="Alfaro M."/>
            <person name="Sun H."/>
            <person name="Tritt A."/>
            <person name="Yoshinaga Y."/>
            <person name="Zwiers L.-H."/>
            <person name="Turgeon B.G."/>
            <person name="Goodwin S.B."/>
            <person name="Spatafora J.W."/>
            <person name="Crous P.W."/>
            <person name="Grigoriev I.V."/>
        </authorList>
    </citation>
    <scope>NUCLEOTIDE SEQUENCE</scope>
    <source>
        <strain evidence="4">IPT5</strain>
    </source>
</reference>
<dbReference type="EMBL" id="MU006300">
    <property type="protein sequence ID" value="KAF2852123.1"/>
    <property type="molecule type" value="Genomic_DNA"/>
</dbReference>
<feature type="domain" description="NmrA-like" evidence="3">
    <location>
        <begin position="6"/>
        <end position="245"/>
    </location>
</feature>
<dbReference type="AlphaFoldDB" id="A0A6A7B9N8"/>
<evidence type="ECO:0000313" key="4">
    <source>
        <dbReference type="EMBL" id="KAF2852123.1"/>
    </source>
</evidence>
<proteinExistence type="inferred from homology"/>
<dbReference type="GO" id="GO:0005634">
    <property type="term" value="C:nucleus"/>
    <property type="evidence" value="ECO:0007669"/>
    <property type="project" value="TreeGrafter"/>
</dbReference>
<protein>
    <submittedName>
        <fullName evidence="4">NAD(P)-binding protein</fullName>
    </submittedName>
</protein>
<dbReference type="InterPro" id="IPR008030">
    <property type="entry name" value="NmrA-like"/>
</dbReference>
<comment type="similarity">
    <text evidence="1">Belongs to the NmrA-type oxidoreductase family.</text>
</comment>
<keyword evidence="5" id="KW-1185">Reference proteome</keyword>
<evidence type="ECO:0000256" key="2">
    <source>
        <dbReference type="ARBA" id="ARBA00022857"/>
    </source>
</evidence>
<evidence type="ECO:0000256" key="1">
    <source>
        <dbReference type="ARBA" id="ARBA00006328"/>
    </source>
</evidence>
<sequence length="299" mass="32980">MSTSIFLPTGTGSQGRYVAQQFLARGDAVHVLSRKPDSAIAQELQSLGATLHIGDLDSTHVIEHALKLVNAVFLSMPAIPDAEVRRVKFIIDAARRNKQIKTLVYTGVARTGEHEEFPGWNDDYPMAWFWKNKAIIQDMVCTAAFENWTIIHPALFTQNFCSPMVDLMHPGLADVHELRVVYGPDTLVDIVIAVDIARFVVAAVDAPAKFSGKIIPLTSEKLTADQIAEALSEISGENIKVVHMGKEDEQALREQGWLPLDAQIWQRDVGYGVDIEALKQYGVPLTPLTKALDKAALGW</sequence>
<dbReference type="SUPFAM" id="SSF51735">
    <property type="entry name" value="NAD(P)-binding Rossmann-fold domains"/>
    <property type="match status" value="1"/>
</dbReference>
<evidence type="ECO:0000313" key="5">
    <source>
        <dbReference type="Proteomes" id="UP000799423"/>
    </source>
</evidence>
<dbReference type="OrthoDB" id="419598at2759"/>